<protein>
    <recommendedName>
        <fullName evidence="6">Telomeric single stranded DNA binding POT1/Cdc13 domain-containing protein</fullName>
    </recommendedName>
</protein>
<evidence type="ECO:0000256" key="5">
    <source>
        <dbReference type="SAM" id="MobiDB-lite"/>
    </source>
</evidence>
<dbReference type="SUPFAM" id="SSF50249">
    <property type="entry name" value="Nucleic acid-binding proteins"/>
    <property type="match status" value="1"/>
</dbReference>
<dbReference type="Pfam" id="PF02765">
    <property type="entry name" value="POT1"/>
    <property type="match status" value="1"/>
</dbReference>
<dbReference type="EMBL" id="BLQM01000173">
    <property type="protein sequence ID" value="GMH72232.1"/>
    <property type="molecule type" value="Genomic_DNA"/>
</dbReference>
<comment type="subcellular location">
    <subcellularLocation>
        <location evidence="1">Chromosome</location>
        <location evidence="1">Telomere</location>
    </subcellularLocation>
</comment>
<evidence type="ECO:0000256" key="3">
    <source>
        <dbReference type="ARBA" id="ARBA00022895"/>
    </source>
</evidence>
<dbReference type="Gene3D" id="2.40.50.140">
    <property type="entry name" value="Nucleic acid-binding proteins"/>
    <property type="match status" value="1"/>
</dbReference>
<comment type="caution">
    <text evidence="7">The sequence shown here is derived from an EMBL/GenBank/DDBJ whole genome shotgun (WGS) entry which is preliminary data.</text>
</comment>
<keyword evidence="2" id="KW-0158">Chromosome</keyword>
<dbReference type="GO" id="GO:0098505">
    <property type="term" value="F:G-rich strand telomeric DNA binding"/>
    <property type="evidence" value="ECO:0007669"/>
    <property type="project" value="TreeGrafter"/>
</dbReference>
<gene>
    <name evidence="7" type="ORF">TL16_g05864</name>
</gene>
<dbReference type="PANTHER" id="PTHR14513:SF0">
    <property type="entry name" value="PROTECTION OF TELOMERES PROTEIN 1"/>
    <property type="match status" value="1"/>
</dbReference>
<dbReference type="GO" id="GO:0032210">
    <property type="term" value="P:regulation of telomere maintenance via telomerase"/>
    <property type="evidence" value="ECO:0007669"/>
    <property type="project" value="TreeGrafter"/>
</dbReference>
<evidence type="ECO:0000313" key="7">
    <source>
        <dbReference type="EMBL" id="GMH72232.1"/>
    </source>
</evidence>
<reference evidence="8" key="1">
    <citation type="journal article" date="2023" name="Commun. Biol.">
        <title>Genome analysis of Parmales, the sister group of diatoms, reveals the evolutionary specialization of diatoms from phago-mixotrophs to photoautotrophs.</title>
        <authorList>
            <person name="Ban H."/>
            <person name="Sato S."/>
            <person name="Yoshikawa S."/>
            <person name="Yamada K."/>
            <person name="Nakamura Y."/>
            <person name="Ichinomiya M."/>
            <person name="Sato N."/>
            <person name="Blanc-Mathieu R."/>
            <person name="Endo H."/>
            <person name="Kuwata A."/>
            <person name="Ogata H."/>
        </authorList>
    </citation>
    <scope>NUCLEOTIDE SEQUENCE [LARGE SCALE GENOMIC DNA]</scope>
</reference>
<keyword evidence="3" id="KW-0779">Telomere</keyword>
<sequence length="854" mass="92739">MEFFKGVFEPPKPKETKKKAAAKTKKGTKGKENKSKSRGKSKAAVAKAASAPTSLSVADAEKLVDKIVADETSMLKKLCTKKETALTKLLNSKKPTVTIASTIPSITSSSHAVELPSYPISKIHNLRPTLTKSQMLKFSDKEYREKVGGVGMSGPLGFLYERVFTVVLREGEEEEEEIHFYDSWATQMSQLLRKGDELKLAVPNICVLKKSKFEGDEVDAKELCICVGPENVGVKFDDSVTCTSILYPASGRGTQARSVEAEITAENVGTISKPTDMETTDPFGKRGREIWTDKTSNKKTKTSEYDYTHLEDLTKIAKDKKKPDKDKVVNVFASILSSTPPRQTVRGEWMTSLTLFTPSLKTAASGITLNVFNPDPNKLPVSWEMGDVIRCHRVLCQSWAGGDKEVTQLLSSKASSFVIISRTDNSPTIASTLASIKKEKATDGLDSALWSVRSTAAKSFTFTLQDAKTARDTWSKMASFVEKKGTIMEKDKAFGIDKMNDDFDKKDSVIDPSTVNGDLTCLVTAVIPNPDQADRNTPFGFLRVWDGSGKSQSDPLPAESPFAKDAIAKGDPGVDAMISVHSASKSRKQKAPPSLCGRVVNVAVWEAPHWEYITNGWMGGPKIAAGAWVRLRNIWDSTMNESRMLMLGERAGIVTLPEWCSEIGDVLTRHSKAVKKKQPFNPQCTVYDPEKPAASKAAAAPKAKKGKGRGKKKSAPSAELSCLAECLGEPAGATFTVRATVVDTNPSFSEDLGALMAASGEGGKVEWQFVIHLTDDTAEIPAILAGDDAAAILGDANATTEKGKKGTAAVKAVDKKLKEMCDDTKIWEMKVGSFEIDGVKYFKVSAAEHWVEAV</sequence>
<feature type="compositionally biased region" description="Basic residues" evidence="5">
    <location>
        <begin position="15"/>
        <end position="28"/>
    </location>
</feature>
<proteinExistence type="predicted"/>
<name>A0A9W7AMU0_9STRA</name>
<feature type="compositionally biased region" description="Basic residues" evidence="5">
    <location>
        <begin position="702"/>
        <end position="714"/>
    </location>
</feature>
<evidence type="ECO:0000313" key="8">
    <source>
        <dbReference type="Proteomes" id="UP001162640"/>
    </source>
</evidence>
<feature type="domain" description="Telomeric single stranded DNA binding POT1/Cdc13" evidence="6">
    <location>
        <begin position="313"/>
        <end position="454"/>
    </location>
</feature>
<dbReference type="GO" id="GO:0010521">
    <property type="term" value="F:telomerase inhibitor activity"/>
    <property type="evidence" value="ECO:0007669"/>
    <property type="project" value="TreeGrafter"/>
</dbReference>
<dbReference type="InterPro" id="IPR028389">
    <property type="entry name" value="POT1"/>
</dbReference>
<dbReference type="SMART" id="SM00976">
    <property type="entry name" value="Telo_bind"/>
    <property type="match status" value="1"/>
</dbReference>
<evidence type="ECO:0000256" key="4">
    <source>
        <dbReference type="ARBA" id="ARBA00023125"/>
    </source>
</evidence>
<dbReference type="GO" id="GO:0016233">
    <property type="term" value="P:telomere capping"/>
    <property type="evidence" value="ECO:0007669"/>
    <property type="project" value="TreeGrafter"/>
</dbReference>
<organism evidence="7 8">
    <name type="scientific">Triparma laevis f. inornata</name>
    <dbReference type="NCBI Taxonomy" id="1714386"/>
    <lineage>
        <taxon>Eukaryota</taxon>
        <taxon>Sar</taxon>
        <taxon>Stramenopiles</taxon>
        <taxon>Ochrophyta</taxon>
        <taxon>Bolidophyceae</taxon>
        <taxon>Parmales</taxon>
        <taxon>Triparmaceae</taxon>
        <taxon>Triparma</taxon>
    </lineage>
</organism>
<accession>A0A9W7AMU0</accession>
<keyword evidence="4" id="KW-0238">DNA-binding</keyword>
<evidence type="ECO:0000256" key="1">
    <source>
        <dbReference type="ARBA" id="ARBA00004574"/>
    </source>
</evidence>
<dbReference type="Proteomes" id="UP001162640">
    <property type="component" value="Unassembled WGS sequence"/>
</dbReference>
<feature type="region of interest" description="Disordered" evidence="5">
    <location>
        <begin position="1"/>
        <end position="48"/>
    </location>
</feature>
<dbReference type="InterPro" id="IPR012340">
    <property type="entry name" value="NA-bd_OB-fold"/>
</dbReference>
<dbReference type="InterPro" id="IPR011564">
    <property type="entry name" value="Telomer_end-bd_POT1/Cdc13"/>
</dbReference>
<dbReference type="PANTHER" id="PTHR14513">
    <property type="entry name" value="PROTECTION OF TELOMERES 1"/>
    <property type="match status" value="1"/>
</dbReference>
<evidence type="ECO:0000256" key="2">
    <source>
        <dbReference type="ARBA" id="ARBA00022454"/>
    </source>
</evidence>
<feature type="region of interest" description="Disordered" evidence="5">
    <location>
        <begin position="691"/>
        <end position="714"/>
    </location>
</feature>
<dbReference type="GO" id="GO:0000783">
    <property type="term" value="C:nuclear telomere cap complex"/>
    <property type="evidence" value="ECO:0007669"/>
    <property type="project" value="TreeGrafter"/>
</dbReference>
<evidence type="ECO:0000259" key="6">
    <source>
        <dbReference type="SMART" id="SM00976"/>
    </source>
</evidence>
<dbReference type="AlphaFoldDB" id="A0A9W7AMU0"/>